<dbReference type="Proteomes" id="UP000241229">
    <property type="component" value="Unassembled WGS sequence"/>
</dbReference>
<comment type="caution">
    <text evidence="1">The sequence shown here is derived from an EMBL/GenBank/DDBJ whole genome shotgun (WGS) entry which is preliminary data.</text>
</comment>
<dbReference type="GO" id="GO:0003688">
    <property type="term" value="F:DNA replication origin binding"/>
    <property type="evidence" value="ECO:0007669"/>
    <property type="project" value="TreeGrafter"/>
</dbReference>
<dbReference type="Gene3D" id="3.40.50.300">
    <property type="entry name" value="P-loop containing nucleotide triphosphate hydrolases"/>
    <property type="match status" value="1"/>
</dbReference>
<dbReference type="OrthoDB" id="7390113at2"/>
<evidence type="ECO:0000313" key="1">
    <source>
        <dbReference type="EMBL" id="PSJ61058.1"/>
    </source>
</evidence>
<protein>
    <submittedName>
        <fullName evidence="1">Uncharacterized protein</fullName>
    </submittedName>
</protein>
<reference evidence="1 2" key="1">
    <citation type="submission" date="2018-03" db="EMBL/GenBank/DDBJ databases">
        <title>The draft genome of Mesorhizobium sp. 6GN-30.</title>
        <authorList>
            <person name="Liu L."/>
            <person name="Li L."/>
            <person name="Wang T."/>
            <person name="Zhang X."/>
            <person name="Liang L."/>
        </authorList>
    </citation>
    <scope>NUCLEOTIDE SEQUENCE [LARGE SCALE GENOMIC DNA]</scope>
    <source>
        <strain evidence="1 2">6GN30</strain>
    </source>
</reference>
<dbReference type="SUPFAM" id="SSF52540">
    <property type="entry name" value="P-loop containing nucleoside triphosphate hydrolases"/>
    <property type="match status" value="1"/>
</dbReference>
<dbReference type="GO" id="GO:0005886">
    <property type="term" value="C:plasma membrane"/>
    <property type="evidence" value="ECO:0007669"/>
    <property type="project" value="TreeGrafter"/>
</dbReference>
<dbReference type="EMBL" id="PXYK01000008">
    <property type="protein sequence ID" value="PSJ61058.1"/>
    <property type="molecule type" value="Genomic_DNA"/>
</dbReference>
<sequence length="232" mass="25145">MPMPDRPRQLPLDLGHVAGLSRDDLVVSAANRDALVLVERWPDWPSPVVVLAGPPGSGKSHLAAIWRERAAAAPLSAEAVAEAGTREARLEFLVEDADTPRLDQTGLFHLINRVRAGGGHLLLTAPRFPSAWSVTLPDLASRLKAATVVEIQEPDDQLLAGVITKLFADRQVEVEPSVVQFLERRIERSLSAAIRIVGRLDAIALERKSRITRALAAEALAEMEHGRGEPGI</sequence>
<accession>A0A2P7SF01</accession>
<dbReference type="InterPro" id="IPR027417">
    <property type="entry name" value="P-loop_NTPase"/>
</dbReference>
<dbReference type="NCBIfam" id="NF006571">
    <property type="entry name" value="PRK09087.1"/>
    <property type="match status" value="1"/>
</dbReference>
<keyword evidence="2" id="KW-1185">Reference proteome</keyword>
<gene>
    <name evidence="1" type="ORF">C7I84_10150</name>
</gene>
<name>A0A2P7SF01_9HYPH</name>
<evidence type="ECO:0000313" key="2">
    <source>
        <dbReference type="Proteomes" id="UP000241229"/>
    </source>
</evidence>
<dbReference type="RefSeq" id="WP_106772063.1">
    <property type="nucleotide sequence ID" value="NZ_PXYK01000008.1"/>
</dbReference>
<proteinExistence type="predicted"/>
<dbReference type="Gene3D" id="1.10.8.60">
    <property type="match status" value="1"/>
</dbReference>
<dbReference type="GO" id="GO:0006270">
    <property type="term" value="P:DNA replication initiation"/>
    <property type="evidence" value="ECO:0007669"/>
    <property type="project" value="TreeGrafter"/>
</dbReference>
<organism evidence="1 2">
    <name type="scientific">Kumtagia ephedrae</name>
    <dbReference type="NCBI Taxonomy" id="2116701"/>
    <lineage>
        <taxon>Bacteria</taxon>
        <taxon>Pseudomonadati</taxon>
        <taxon>Pseudomonadota</taxon>
        <taxon>Alphaproteobacteria</taxon>
        <taxon>Hyphomicrobiales</taxon>
        <taxon>Phyllobacteriaceae</taxon>
        <taxon>Kumtagia</taxon>
    </lineage>
</organism>
<dbReference type="AlphaFoldDB" id="A0A2P7SF01"/>
<dbReference type="PANTHER" id="PTHR30050:SF5">
    <property type="entry name" value="DNAA REGULATORY INACTIVATOR HDA"/>
    <property type="match status" value="1"/>
</dbReference>
<dbReference type="PANTHER" id="PTHR30050">
    <property type="entry name" value="CHROMOSOMAL REPLICATION INITIATOR PROTEIN DNAA"/>
    <property type="match status" value="1"/>
</dbReference>